<dbReference type="Gene3D" id="3.40.50.10600">
    <property type="entry name" value="SpoIIaa-like domains"/>
    <property type="match status" value="1"/>
</dbReference>
<organism evidence="1 2">
    <name type="scientific">Fibrisoma montanum</name>
    <dbReference type="NCBI Taxonomy" id="2305895"/>
    <lineage>
        <taxon>Bacteria</taxon>
        <taxon>Pseudomonadati</taxon>
        <taxon>Bacteroidota</taxon>
        <taxon>Cytophagia</taxon>
        <taxon>Cytophagales</taxon>
        <taxon>Spirosomataceae</taxon>
        <taxon>Fibrisoma</taxon>
    </lineage>
</organism>
<name>A0A418MII1_9BACT</name>
<proteinExistence type="predicted"/>
<protein>
    <submittedName>
        <fullName evidence="1">STAS/SEC14 domain-containing protein</fullName>
    </submittedName>
</protein>
<dbReference type="EMBL" id="QXED01000001">
    <property type="protein sequence ID" value="RIV27206.1"/>
    <property type="molecule type" value="Genomic_DNA"/>
</dbReference>
<dbReference type="InterPro" id="IPR021866">
    <property type="entry name" value="SpoIIAA-like"/>
</dbReference>
<dbReference type="OrthoDB" id="9811577at2"/>
<gene>
    <name evidence="1" type="ORF">DYU11_02520</name>
</gene>
<sequence length="118" mass="13654">MIQPIDLQNDRVFAFRVNGKITTDELKPLADKLRDLIKQYGKMRVYAEYIGVEGITPRAMWEDLKFDLAHLTDFDKAALVTDKQWMNLSAGLVNLVPGLEVKLFSLDEQEQARQWIRS</sequence>
<dbReference type="SUPFAM" id="SSF52091">
    <property type="entry name" value="SpoIIaa-like"/>
    <property type="match status" value="1"/>
</dbReference>
<reference evidence="1 2" key="1">
    <citation type="submission" date="2018-08" db="EMBL/GenBank/DDBJ databases">
        <title>Fibrisoma montanum sp. nov., isolated from Danxia mountain soil.</title>
        <authorList>
            <person name="Huang Y."/>
        </authorList>
    </citation>
    <scope>NUCLEOTIDE SEQUENCE [LARGE SCALE GENOMIC DNA]</scope>
    <source>
        <strain evidence="1 2">HYT19</strain>
    </source>
</reference>
<dbReference type="Pfam" id="PF11964">
    <property type="entry name" value="SpoIIAA-like"/>
    <property type="match status" value="1"/>
</dbReference>
<keyword evidence="2" id="KW-1185">Reference proteome</keyword>
<evidence type="ECO:0000313" key="1">
    <source>
        <dbReference type="EMBL" id="RIV27206.1"/>
    </source>
</evidence>
<accession>A0A418MII1</accession>
<dbReference type="InterPro" id="IPR036513">
    <property type="entry name" value="STAS_dom_sf"/>
</dbReference>
<dbReference type="Proteomes" id="UP000283523">
    <property type="component" value="Unassembled WGS sequence"/>
</dbReference>
<evidence type="ECO:0000313" key="2">
    <source>
        <dbReference type="Proteomes" id="UP000283523"/>
    </source>
</evidence>
<comment type="caution">
    <text evidence="1">The sequence shown here is derived from an EMBL/GenBank/DDBJ whole genome shotgun (WGS) entry which is preliminary data.</text>
</comment>
<dbReference type="RefSeq" id="WP_119666058.1">
    <property type="nucleotide sequence ID" value="NZ_QXED01000001.1"/>
</dbReference>
<dbReference type="InterPro" id="IPR038396">
    <property type="entry name" value="SpoIIAA-like_sf"/>
</dbReference>
<dbReference type="AlphaFoldDB" id="A0A418MII1"/>